<dbReference type="STRING" id="1503961.SAMN05421736_102392"/>
<evidence type="ECO:0000256" key="2">
    <source>
        <dbReference type="SAM" id="SignalP"/>
    </source>
</evidence>
<name>A0A1H3L867_9BACI</name>
<keyword evidence="4" id="KW-1185">Reference proteome</keyword>
<dbReference type="Proteomes" id="UP000198935">
    <property type="component" value="Unassembled WGS sequence"/>
</dbReference>
<sequence length="147" mass="16796">MSKQLYHPLVLLSCLFLFLGACSPMNNQRAFNSRHHSEPVVSQELASRMKNEIAAMEEVEEVHAVSSDNNVYMFLKVSGVDRFFLKRIRKDAYDRAKAMDDNATVHISTDSKIAIELTELESKLYDGSLNKKQLEKELQKVENDMKG</sequence>
<reference evidence="4" key="1">
    <citation type="submission" date="2016-10" db="EMBL/GenBank/DDBJ databases">
        <authorList>
            <person name="Varghese N."/>
            <person name="Submissions S."/>
        </authorList>
    </citation>
    <scope>NUCLEOTIDE SEQUENCE [LARGE SCALE GENOMIC DNA]</scope>
    <source>
        <strain evidence="4">SP</strain>
    </source>
</reference>
<feature type="coiled-coil region" evidence="1">
    <location>
        <begin position="117"/>
        <end position="144"/>
    </location>
</feature>
<evidence type="ECO:0000256" key="1">
    <source>
        <dbReference type="SAM" id="Coils"/>
    </source>
</evidence>
<gene>
    <name evidence="3" type="ORF">SAMN05421736_102392</name>
</gene>
<dbReference type="InterPro" id="IPR019076">
    <property type="entry name" value="Spore_lipoprot_YhcN/YlaJ-like"/>
</dbReference>
<dbReference type="OrthoDB" id="2885813at2"/>
<evidence type="ECO:0000313" key="4">
    <source>
        <dbReference type="Proteomes" id="UP000198935"/>
    </source>
</evidence>
<evidence type="ECO:0000313" key="3">
    <source>
        <dbReference type="EMBL" id="SDY60520.1"/>
    </source>
</evidence>
<dbReference type="EMBL" id="FNPI01000002">
    <property type="protein sequence ID" value="SDY60520.1"/>
    <property type="molecule type" value="Genomic_DNA"/>
</dbReference>
<accession>A0A1H3L867</accession>
<proteinExistence type="predicted"/>
<dbReference type="AlphaFoldDB" id="A0A1H3L867"/>
<keyword evidence="1" id="KW-0175">Coiled coil</keyword>
<organism evidence="3 4">
    <name type="scientific">Evansella caseinilytica</name>
    <dbReference type="NCBI Taxonomy" id="1503961"/>
    <lineage>
        <taxon>Bacteria</taxon>
        <taxon>Bacillati</taxon>
        <taxon>Bacillota</taxon>
        <taxon>Bacilli</taxon>
        <taxon>Bacillales</taxon>
        <taxon>Bacillaceae</taxon>
        <taxon>Evansella</taxon>
    </lineage>
</organism>
<keyword evidence="3" id="KW-0449">Lipoprotein</keyword>
<dbReference type="Pfam" id="PF09580">
    <property type="entry name" value="Spore_YhcN_YlaJ"/>
    <property type="match status" value="1"/>
</dbReference>
<dbReference type="PROSITE" id="PS51257">
    <property type="entry name" value="PROKAR_LIPOPROTEIN"/>
    <property type="match status" value="1"/>
</dbReference>
<protein>
    <submittedName>
        <fullName evidence="3">Sporulation lipoprotein YhcN/YlaJ (Spore_YhcN_YlaJ)</fullName>
    </submittedName>
</protein>
<feature type="chain" id="PRO_5038609389" evidence="2">
    <location>
        <begin position="24"/>
        <end position="147"/>
    </location>
</feature>
<feature type="signal peptide" evidence="2">
    <location>
        <begin position="1"/>
        <end position="23"/>
    </location>
</feature>
<keyword evidence="2" id="KW-0732">Signal</keyword>